<dbReference type="InterPro" id="IPR036922">
    <property type="entry name" value="Rieske_2Fe-2S_sf"/>
</dbReference>
<keyword evidence="4" id="KW-0411">Iron-sulfur</keyword>
<evidence type="ECO:0000256" key="4">
    <source>
        <dbReference type="ARBA" id="ARBA00023014"/>
    </source>
</evidence>
<accession>A0A4Q7UU13</accession>
<dbReference type="Proteomes" id="UP000291591">
    <property type="component" value="Unassembled WGS sequence"/>
</dbReference>
<dbReference type="FunFam" id="2.102.10.10:FF:000016">
    <property type="entry name" value="Nitrite reductase/ring-hydroxylating ferredoxin subunit"/>
    <property type="match status" value="1"/>
</dbReference>
<keyword evidence="3" id="KW-0408">Iron</keyword>
<feature type="compositionally biased region" description="Low complexity" evidence="5">
    <location>
        <begin position="37"/>
        <end position="51"/>
    </location>
</feature>
<dbReference type="GO" id="GO:0004497">
    <property type="term" value="F:monooxygenase activity"/>
    <property type="evidence" value="ECO:0007669"/>
    <property type="project" value="UniProtKB-ARBA"/>
</dbReference>
<dbReference type="GO" id="GO:0016705">
    <property type="term" value="F:oxidoreductase activity, acting on paired donors, with incorporation or reduction of molecular oxygen"/>
    <property type="evidence" value="ECO:0007669"/>
    <property type="project" value="UniProtKB-ARBA"/>
</dbReference>
<keyword evidence="6" id="KW-0732">Signal</keyword>
<name>A0A4Q7UU13_PSEST</name>
<evidence type="ECO:0000256" key="6">
    <source>
        <dbReference type="SAM" id="SignalP"/>
    </source>
</evidence>
<evidence type="ECO:0000256" key="2">
    <source>
        <dbReference type="ARBA" id="ARBA00022723"/>
    </source>
</evidence>
<dbReference type="Gene3D" id="2.102.10.10">
    <property type="entry name" value="Rieske [2Fe-2S] iron-sulphur domain"/>
    <property type="match status" value="1"/>
</dbReference>
<comment type="caution">
    <text evidence="8">The sequence shown here is derived from an EMBL/GenBank/DDBJ whole genome shotgun (WGS) entry which is preliminary data.</text>
</comment>
<dbReference type="EMBL" id="SHKL01000001">
    <property type="protein sequence ID" value="RZT83489.1"/>
    <property type="molecule type" value="Genomic_DNA"/>
</dbReference>
<dbReference type="InterPro" id="IPR017941">
    <property type="entry name" value="Rieske_2Fe-2S"/>
</dbReference>
<dbReference type="Pfam" id="PF00355">
    <property type="entry name" value="Rieske"/>
    <property type="match status" value="1"/>
</dbReference>
<feature type="domain" description="Rieske" evidence="7">
    <location>
        <begin position="62"/>
        <end position="154"/>
    </location>
</feature>
<dbReference type="CDD" id="cd03467">
    <property type="entry name" value="Rieske"/>
    <property type="match status" value="1"/>
</dbReference>
<dbReference type="AlphaFoldDB" id="A0A4Q7UU13"/>
<dbReference type="GO" id="GO:0046872">
    <property type="term" value="F:metal ion binding"/>
    <property type="evidence" value="ECO:0007669"/>
    <property type="project" value="UniProtKB-KW"/>
</dbReference>
<keyword evidence="1" id="KW-0001">2Fe-2S</keyword>
<dbReference type="OrthoDB" id="25106at2"/>
<evidence type="ECO:0000256" key="3">
    <source>
        <dbReference type="ARBA" id="ARBA00023004"/>
    </source>
</evidence>
<dbReference type="SUPFAM" id="SSF50022">
    <property type="entry name" value="ISP domain"/>
    <property type="match status" value="1"/>
</dbReference>
<evidence type="ECO:0000256" key="5">
    <source>
        <dbReference type="SAM" id="MobiDB-lite"/>
    </source>
</evidence>
<gene>
    <name evidence="8" type="ORF">EV383_0294</name>
</gene>
<dbReference type="GO" id="GO:0051537">
    <property type="term" value="F:2 iron, 2 sulfur cluster binding"/>
    <property type="evidence" value="ECO:0007669"/>
    <property type="project" value="UniProtKB-KW"/>
</dbReference>
<proteinExistence type="predicted"/>
<feature type="signal peptide" evidence="6">
    <location>
        <begin position="1"/>
        <end position="26"/>
    </location>
</feature>
<dbReference type="PROSITE" id="PS51296">
    <property type="entry name" value="RIESKE"/>
    <property type="match status" value="1"/>
</dbReference>
<feature type="region of interest" description="Disordered" evidence="5">
    <location>
        <begin position="37"/>
        <end position="62"/>
    </location>
</feature>
<keyword evidence="2" id="KW-0479">Metal-binding</keyword>
<evidence type="ECO:0000256" key="1">
    <source>
        <dbReference type="ARBA" id="ARBA00022714"/>
    </source>
</evidence>
<keyword evidence="9" id="KW-1185">Reference proteome</keyword>
<evidence type="ECO:0000259" key="7">
    <source>
        <dbReference type="PROSITE" id="PS51296"/>
    </source>
</evidence>
<dbReference type="RefSeq" id="WP_130288236.1">
    <property type="nucleotide sequence ID" value="NZ_SHKL01000001.1"/>
</dbReference>
<evidence type="ECO:0000313" key="9">
    <source>
        <dbReference type="Proteomes" id="UP000291591"/>
    </source>
</evidence>
<reference evidence="8 9" key="1">
    <citation type="submission" date="2019-02" db="EMBL/GenBank/DDBJ databases">
        <title>Sequencing the genomes of 1000 actinobacteria strains.</title>
        <authorList>
            <person name="Klenk H.-P."/>
        </authorList>
    </citation>
    <scope>NUCLEOTIDE SEQUENCE [LARGE SCALE GENOMIC DNA]</scope>
    <source>
        <strain evidence="8 9">DSM 45779</strain>
    </source>
</reference>
<sequence>MTTTDLSRRAALTGAGVLCLSCAAGCATYGSGAPPAASTAPAPAAPSAAPAPAAPAPAAPAQGLAATTDIPVGSGTIFADQGVVVTQPTAGQFKAFGIVCPHQGCQVNEVTDGAISCPCHGSTFALTDGAPTAGPATSPLEPRQVTVSGGRVVLA</sequence>
<dbReference type="PROSITE" id="PS51318">
    <property type="entry name" value="TAT"/>
    <property type="match status" value="1"/>
</dbReference>
<protein>
    <submittedName>
        <fullName evidence="8">Nitrite reductase/ring-hydroxylating ferredoxin subunit</fullName>
    </submittedName>
</protein>
<evidence type="ECO:0000313" key="8">
    <source>
        <dbReference type="EMBL" id="RZT83489.1"/>
    </source>
</evidence>
<feature type="chain" id="PRO_5039057595" evidence="6">
    <location>
        <begin position="27"/>
        <end position="155"/>
    </location>
</feature>
<dbReference type="InterPro" id="IPR006311">
    <property type="entry name" value="TAT_signal"/>
</dbReference>
<organism evidence="8 9">
    <name type="scientific">Pseudonocardia sediminis</name>
    <dbReference type="NCBI Taxonomy" id="1397368"/>
    <lineage>
        <taxon>Bacteria</taxon>
        <taxon>Bacillati</taxon>
        <taxon>Actinomycetota</taxon>
        <taxon>Actinomycetes</taxon>
        <taxon>Pseudonocardiales</taxon>
        <taxon>Pseudonocardiaceae</taxon>
        <taxon>Pseudonocardia</taxon>
    </lineage>
</organism>